<keyword evidence="1" id="KW-0812">Transmembrane</keyword>
<dbReference type="Proteomes" id="UP000019482">
    <property type="component" value="Unassembled WGS sequence"/>
</dbReference>
<keyword evidence="1" id="KW-0472">Membrane</keyword>
<protein>
    <submittedName>
        <fullName evidence="2">Uncharacterized protein</fullName>
    </submittedName>
</protein>
<comment type="caution">
    <text evidence="2">The sequence shown here is derived from an EMBL/GenBank/DDBJ whole genome shotgun (WGS) entry which is preliminary data.</text>
</comment>
<feature type="transmembrane region" description="Helical" evidence="1">
    <location>
        <begin position="74"/>
        <end position="94"/>
    </location>
</feature>
<reference evidence="2 3" key="1">
    <citation type="journal article" date="2015" name="Genome Announc.">
        <title>Draft Genome Sequence of Clostridium tyrobutyricum Strain DIVETGP, Isolated from Cow's Milk for Grana Padano Production.</title>
        <authorList>
            <person name="Soggiu A."/>
            <person name="Piras C."/>
            <person name="Gaiarsa S."/>
            <person name="Sassera D."/>
            <person name="Roncada P."/>
            <person name="Bendixen E."/>
            <person name="Brasca M."/>
            <person name="Bonizzi L."/>
        </authorList>
    </citation>
    <scope>NUCLEOTIDE SEQUENCE [LARGE SCALE GENOMIC DNA]</scope>
    <source>
        <strain evidence="2 3">DIVETGP</strain>
    </source>
</reference>
<gene>
    <name evidence="2" type="ORF">CTDIVETGP_1310</name>
</gene>
<feature type="transmembrane region" description="Helical" evidence="1">
    <location>
        <begin position="12"/>
        <end position="32"/>
    </location>
</feature>
<evidence type="ECO:0000256" key="1">
    <source>
        <dbReference type="SAM" id="Phobius"/>
    </source>
</evidence>
<feature type="transmembrane region" description="Helical" evidence="1">
    <location>
        <begin position="106"/>
        <end position="131"/>
    </location>
</feature>
<sequence>MNMSLKLLKPLKILLMSQLLSIIFVIIARININLLLSRTNLLTNSTVLILSIIAFTVFCTTISILFLNEKFINVILISISYILYWHIVSSKIFFLHNNSNDYGFGFLGISVELFVGLFQYILVIICSIVAVSIHKTKNAIKNND</sequence>
<organism evidence="2 3">
    <name type="scientific">Clostridium tyrobutyricum DIVETGP</name>
    <dbReference type="NCBI Taxonomy" id="1408889"/>
    <lineage>
        <taxon>Bacteria</taxon>
        <taxon>Bacillati</taxon>
        <taxon>Bacillota</taxon>
        <taxon>Clostridia</taxon>
        <taxon>Eubacteriales</taxon>
        <taxon>Clostridiaceae</taxon>
        <taxon>Clostridium</taxon>
    </lineage>
</organism>
<evidence type="ECO:0000313" key="2">
    <source>
        <dbReference type="EMBL" id="CDL91240.1"/>
    </source>
</evidence>
<name>W6N5D3_CLOTY</name>
<keyword evidence="1" id="KW-1133">Transmembrane helix</keyword>
<accession>W6N5D3</accession>
<dbReference type="AlphaFoldDB" id="W6N5D3"/>
<proteinExistence type="predicted"/>
<keyword evidence="3" id="KW-1185">Reference proteome</keyword>
<feature type="transmembrane region" description="Helical" evidence="1">
    <location>
        <begin position="47"/>
        <end position="67"/>
    </location>
</feature>
<evidence type="ECO:0000313" key="3">
    <source>
        <dbReference type="Proteomes" id="UP000019482"/>
    </source>
</evidence>
<dbReference type="EMBL" id="CBXI010000022">
    <property type="protein sequence ID" value="CDL91240.1"/>
    <property type="molecule type" value="Genomic_DNA"/>
</dbReference>